<dbReference type="Gene3D" id="3.20.20.70">
    <property type="entry name" value="Aldolase class I"/>
    <property type="match status" value="1"/>
</dbReference>
<geneLocation type="plasmid" evidence="9">
    <name>unnamed4</name>
</geneLocation>
<dbReference type="InterPro" id="IPR038417">
    <property type="entry name" value="Alpga-gal_N_sf"/>
</dbReference>
<feature type="binding site" evidence="7">
    <location>
        <position position="425"/>
    </location>
    <ligand>
        <name>substrate</name>
    </ligand>
</feature>
<dbReference type="PANTHER" id="PTHR43053">
    <property type="entry name" value="GLYCOSIDASE FAMILY 31"/>
    <property type="match status" value="1"/>
</dbReference>
<dbReference type="FunFam" id="3.20.20.70:FF:000118">
    <property type="entry name" value="Alpha-galactosidase"/>
    <property type="match status" value="1"/>
</dbReference>
<keyword evidence="9" id="KW-0614">Plasmid</keyword>
<keyword evidence="4 5" id="KW-0326">Glycosidase</keyword>
<evidence type="ECO:0000256" key="1">
    <source>
        <dbReference type="ARBA" id="ARBA00001255"/>
    </source>
</evidence>
<dbReference type="GO" id="GO:0004557">
    <property type="term" value="F:alpha-galactosidase activity"/>
    <property type="evidence" value="ECO:0007669"/>
    <property type="project" value="UniProtKB-UniRule"/>
</dbReference>
<dbReference type="InterPro" id="IPR000111">
    <property type="entry name" value="Glyco_hydro_27/36_CS"/>
</dbReference>
<comment type="similarity">
    <text evidence="5">Belongs to the glycosyl hydrolase.</text>
</comment>
<dbReference type="CDD" id="cd14791">
    <property type="entry name" value="GH36"/>
    <property type="match status" value="1"/>
</dbReference>
<proteinExistence type="inferred from homology"/>
<dbReference type="InterPro" id="IPR013785">
    <property type="entry name" value="Aldolase_TIM"/>
</dbReference>
<dbReference type="InterPro" id="IPR031704">
    <property type="entry name" value="Glyco_hydro_36_N"/>
</dbReference>
<evidence type="ECO:0000256" key="2">
    <source>
        <dbReference type="ARBA" id="ARBA00012755"/>
    </source>
</evidence>
<feature type="active site" description="Nucleophile" evidence="6">
    <location>
        <position position="460"/>
    </location>
</feature>
<organism evidence="9">
    <name type="scientific">Microvirga ossetica</name>
    <dbReference type="NCBI Taxonomy" id="1882682"/>
    <lineage>
        <taxon>Bacteria</taxon>
        <taxon>Pseudomonadati</taxon>
        <taxon>Pseudomonadota</taxon>
        <taxon>Alphaproteobacteria</taxon>
        <taxon>Hyphomicrobiales</taxon>
        <taxon>Methylobacteriaceae</taxon>
        <taxon>Microvirga</taxon>
    </lineage>
</organism>
<dbReference type="OrthoDB" id="9758822at2"/>
<evidence type="ECO:0000256" key="7">
    <source>
        <dbReference type="PIRSR" id="PIRSR005536-2"/>
    </source>
</evidence>
<dbReference type="InterPro" id="IPR050985">
    <property type="entry name" value="Alpha-glycosidase_related"/>
</dbReference>
<evidence type="ECO:0000256" key="3">
    <source>
        <dbReference type="ARBA" id="ARBA00022801"/>
    </source>
</evidence>
<dbReference type="EC" id="3.2.1.22" evidence="2 5"/>
<reference evidence="9" key="1">
    <citation type="submission" date="2016-07" db="EMBL/GenBank/DDBJ databases">
        <title>Microvirga ossetica sp. nov. a new species of rhizobia isolated from root nodules of the legume species Vicia alpestris Steven originated from North Ossetia region in the Caucasus.</title>
        <authorList>
            <person name="Safronova V.I."/>
            <person name="Kuznetsova I.G."/>
            <person name="Sazanova A.L."/>
            <person name="Belimov A."/>
            <person name="Andronov E."/>
            <person name="Osledkin Y.S."/>
            <person name="Onishchuk O.P."/>
            <person name="Kurchak O.N."/>
            <person name="Shaposhnikov A.I."/>
            <person name="Willems A."/>
            <person name="Tikhonovich I.A."/>
        </authorList>
    </citation>
    <scope>NUCLEOTIDE SEQUENCE [LARGE SCALE GENOMIC DNA]</scope>
    <source>
        <strain evidence="9">V5/3M</strain>
        <plasmid evidence="9">unnamed4</plasmid>
    </source>
</reference>
<feature type="active site" description="Proton donor" evidence="6">
    <location>
        <position position="525"/>
    </location>
</feature>
<dbReference type="Pfam" id="PF16875">
    <property type="entry name" value="Glyco_hydro_36N"/>
    <property type="match status" value="1"/>
</dbReference>
<feature type="binding site" evidence="7">
    <location>
        <position position="525"/>
    </location>
    <ligand>
        <name>substrate</name>
    </ligand>
</feature>
<dbReference type="PANTHER" id="PTHR43053:SF3">
    <property type="entry name" value="ALPHA-GALACTOSIDASE C-RELATED"/>
    <property type="match status" value="1"/>
</dbReference>
<keyword evidence="3 5" id="KW-0378">Hydrolase</keyword>
<feature type="binding site" evidence="7">
    <location>
        <begin position="458"/>
        <end position="462"/>
    </location>
    <ligand>
        <name>substrate</name>
    </ligand>
</feature>
<evidence type="ECO:0000256" key="6">
    <source>
        <dbReference type="PIRSR" id="PIRSR005536-1"/>
    </source>
</evidence>
<dbReference type="EMBL" id="CP016620">
    <property type="protein sequence ID" value="ANY85044.1"/>
    <property type="molecule type" value="Genomic_DNA"/>
</dbReference>
<evidence type="ECO:0000256" key="4">
    <source>
        <dbReference type="ARBA" id="ARBA00023295"/>
    </source>
</evidence>
<name>A0A1B2EYI1_9HYPH</name>
<dbReference type="InterPro" id="IPR002252">
    <property type="entry name" value="Glyco_hydro_36"/>
</dbReference>
<feature type="binding site" evidence="7">
    <location>
        <position position="181"/>
    </location>
    <ligand>
        <name>substrate</name>
    </ligand>
</feature>
<protein>
    <recommendedName>
        <fullName evidence="2 5">Alpha-galactosidase</fullName>
        <ecNumber evidence="2 5">3.2.1.22</ecNumber>
    </recommendedName>
</protein>
<dbReference type="Gene3D" id="2.70.98.60">
    <property type="entry name" value="alpha-galactosidase from lactobacil brevis"/>
    <property type="match status" value="1"/>
</dbReference>
<dbReference type="RefSeq" id="WP_099515866.1">
    <property type="nucleotide sequence ID" value="NZ_CP016620.1"/>
</dbReference>
<dbReference type="PROSITE" id="PS00512">
    <property type="entry name" value="ALPHA_GALACTOSIDASE"/>
    <property type="match status" value="1"/>
</dbReference>
<feature type="binding site" evidence="7">
    <location>
        <begin position="348"/>
        <end position="349"/>
    </location>
    <ligand>
        <name>substrate</name>
    </ligand>
</feature>
<evidence type="ECO:0000313" key="9">
    <source>
        <dbReference type="EMBL" id="ANY85044.1"/>
    </source>
</evidence>
<sequence>MSDASTSQTLEHGVRVHRLDGTDVTLLLLGHADGLPEIAYWGPRLQAIPDLNALAIAMSRPIAQAALDKDYPGATLLPAVGLGQFRATAFAAHRQGQDWTASFVVQEITACSDGLLIKAHDPVARIGLEMELSLPATGDVLASRVAILNQASEALAVERLAAGVFLLPAEVEEVMAFGGVWAREFAAERFTLPEGQWATENRRGRTSHDRPPLLFIGTQAFGEDHGLVHGIHLGWSGNHRITVEVLEDGRRLAIAEPLFHPGEVILGANERFVTSWAYATLSSRGLGKASRHFHAAARRIAPWSGGAMPPRPVTLNTWEGNYFDHDVDSLRAQATAAARIGVERFVLDDGWFGRRDDDTSSLGDWVVDRRKYPDGLTSLIEHIHGLGMEFGLWVEPEMVNPDSDLFRAHPNWALRLQGRPLDTGRHQLVLDLTRPEVADNLFESLHRLLSDHRIDYLKWDMNRDLLAAGDAAGRPAYHRQVEAFYVLIDRLRAAHPGVEIESCASGGGRIDFGVLARTHRFWASDCTDALERVSIQRGFLRLMPPELMGAHVSTQPNHQTGRSHGLDFRAAVALLGHFGIELNPLHLSEEEAATLASWVGLHKRLRPILHAGQVVQAPVRDGRSMVGVVSQDGAAAVYVIVQEGVRRRRLSPPLTFPGLDPGRSYRISAPAPQRLEGLRFGSALAPMWTDGLVLPGALHAGAGLVPPHLLPESALVLTAEAV</sequence>
<dbReference type="PIRSF" id="PIRSF005536">
    <property type="entry name" value="Agal"/>
    <property type="match status" value="1"/>
</dbReference>
<accession>A0A1B2EYI1</accession>
<dbReference type="InterPro" id="IPR017853">
    <property type="entry name" value="GH"/>
</dbReference>
<dbReference type="Pfam" id="PF02065">
    <property type="entry name" value="Melibiase"/>
    <property type="match status" value="1"/>
</dbReference>
<dbReference type="PRINTS" id="PR00743">
    <property type="entry name" value="GLHYDRLASE36"/>
</dbReference>
<dbReference type="AlphaFoldDB" id="A0A1B2EYI1"/>
<feature type="domain" description="Glycosyl hydrolase family 36 N-terminal" evidence="8">
    <location>
        <begin position="34"/>
        <end position="262"/>
    </location>
</feature>
<comment type="catalytic activity">
    <reaction evidence="1 5">
        <text>Hydrolysis of terminal, non-reducing alpha-D-galactose residues in alpha-D-galactosides, including galactose oligosaccharides, galactomannans and galactolipids.</text>
        <dbReference type="EC" id="3.2.1.22"/>
    </reaction>
</comment>
<gene>
    <name evidence="9" type="ORF">BB934_43350</name>
</gene>
<evidence type="ECO:0000256" key="5">
    <source>
        <dbReference type="PIRNR" id="PIRNR005536"/>
    </source>
</evidence>
<feature type="binding site" evidence="7">
    <location>
        <position position="503"/>
    </location>
    <ligand>
        <name>substrate</name>
    </ligand>
</feature>
<dbReference type="KEGG" id="moc:BB934_43350"/>
<dbReference type="GO" id="GO:0016052">
    <property type="term" value="P:carbohydrate catabolic process"/>
    <property type="evidence" value="ECO:0007669"/>
    <property type="project" value="InterPro"/>
</dbReference>
<evidence type="ECO:0000259" key="8">
    <source>
        <dbReference type="Pfam" id="PF16875"/>
    </source>
</evidence>
<dbReference type="SUPFAM" id="SSF51445">
    <property type="entry name" value="(Trans)glycosidases"/>
    <property type="match status" value="1"/>
</dbReference>